<protein>
    <recommendedName>
        <fullName evidence="4">Rhomboid family intramembrane serine protease</fullName>
    </recommendedName>
</protein>
<feature type="transmembrane region" description="Helical" evidence="1">
    <location>
        <begin position="74"/>
        <end position="101"/>
    </location>
</feature>
<evidence type="ECO:0000313" key="2">
    <source>
        <dbReference type="EMBL" id="MCP9272553.1"/>
    </source>
</evidence>
<evidence type="ECO:0008006" key="4">
    <source>
        <dbReference type="Google" id="ProtNLM"/>
    </source>
</evidence>
<accession>A0ABT1M072</accession>
<evidence type="ECO:0000256" key="1">
    <source>
        <dbReference type="SAM" id="Phobius"/>
    </source>
</evidence>
<dbReference type="Pfam" id="PF20401">
    <property type="entry name" value="Rhomboid_2"/>
    <property type="match status" value="1"/>
</dbReference>
<dbReference type="InterPro" id="IPR046862">
    <property type="entry name" value="Rhomboid_2"/>
</dbReference>
<keyword evidence="1" id="KW-0812">Transmembrane</keyword>
<dbReference type="Proteomes" id="UP001651690">
    <property type="component" value="Unassembled WGS sequence"/>
</dbReference>
<proteinExistence type="predicted"/>
<dbReference type="EMBL" id="JANDBD010000004">
    <property type="protein sequence ID" value="MCP9272553.1"/>
    <property type="molecule type" value="Genomic_DNA"/>
</dbReference>
<comment type="caution">
    <text evidence="2">The sequence shown here is derived from an EMBL/GenBank/DDBJ whole genome shotgun (WGS) entry which is preliminary data.</text>
</comment>
<feature type="transmembrane region" description="Helical" evidence="1">
    <location>
        <begin position="203"/>
        <end position="225"/>
    </location>
</feature>
<keyword evidence="3" id="KW-1185">Reference proteome</keyword>
<reference evidence="2 3" key="1">
    <citation type="submission" date="2022-06" db="EMBL/GenBank/DDBJ databases">
        <title>Mycolicibacterium sp. CAU 1645 isolated from seawater.</title>
        <authorList>
            <person name="Kim W."/>
        </authorList>
    </citation>
    <scope>NUCLEOTIDE SEQUENCE [LARGE SCALE GENOMIC DNA]</scope>
    <source>
        <strain evidence="2 3">CAU 1645</strain>
    </source>
</reference>
<name>A0ABT1M072_9MYCO</name>
<evidence type="ECO:0000313" key="3">
    <source>
        <dbReference type="Proteomes" id="UP001651690"/>
    </source>
</evidence>
<keyword evidence="1" id="KW-1133">Transmembrane helix</keyword>
<feature type="transmembrane region" description="Helical" evidence="1">
    <location>
        <begin position="180"/>
        <end position="197"/>
    </location>
</feature>
<feature type="transmembrane region" description="Helical" evidence="1">
    <location>
        <begin position="43"/>
        <end position="68"/>
    </location>
</feature>
<feature type="transmembrane region" description="Helical" evidence="1">
    <location>
        <begin position="113"/>
        <end position="132"/>
    </location>
</feature>
<organism evidence="2 3">
    <name type="scientific">Mycolicibacterium arenosum</name>
    <dbReference type="NCBI Taxonomy" id="2952157"/>
    <lineage>
        <taxon>Bacteria</taxon>
        <taxon>Bacillati</taxon>
        <taxon>Actinomycetota</taxon>
        <taxon>Actinomycetes</taxon>
        <taxon>Mycobacteriales</taxon>
        <taxon>Mycobacteriaceae</taxon>
        <taxon>Mycolicibacterium</taxon>
    </lineage>
</organism>
<gene>
    <name evidence="2" type="ORF">NM203_10200</name>
</gene>
<keyword evidence="1" id="KW-0472">Membrane</keyword>
<feature type="transmembrane region" description="Helical" evidence="1">
    <location>
        <begin position="138"/>
        <end position="168"/>
    </location>
</feature>
<sequence length="238" mass="24396">MLWISTAMADLDDDARDRIVRHASTNLHNLAHGRLGTLLTSAFVMDVPALSIWLPCLVCLLAAAELLWGSTRLVVAFVIGHLGATLLVAAGLAAAVEFTWLPASISRASDVGMSYGAMGVVGALTAAVPSRWRASWVGWWLGAGVVVAVDGDFTDAGHLVALLLGIAVSARFGTSAQWSPWRVALAVVGVAFGFLVLTSSAAAFVAAPAGGALGAVAGLAGAALWDRHPPVSRVTPAP</sequence>